<accession>A0AAV9LFD8</accession>
<keyword evidence="8" id="KW-1185">Reference proteome</keyword>
<dbReference type="SUPFAM" id="SSF55455">
    <property type="entry name" value="SRF-like"/>
    <property type="match status" value="1"/>
</dbReference>
<keyword evidence="5" id="KW-0539">Nucleus</keyword>
<organism evidence="7 8">
    <name type="scientific">Solanum pinnatisectum</name>
    <name type="common">tansyleaf nightshade</name>
    <dbReference type="NCBI Taxonomy" id="50273"/>
    <lineage>
        <taxon>Eukaryota</taxon>
        <taxon>Viridiplantae</taxon>
        <taxon>Streptophyta</taxon>
        <taxon>Embryophyta</taxon>
        <taxon>Tracheophyta</taxon>
        <taxon>Spermatophyta</taxon>
        <taxon>Magnoliopsida</taxon>
        <taxon>eudicotyledons</taxon>
        <taxon>Gunneridae</taxon>
        <taxon>Pentapetalae</taxon>
        <taxon>asterids</taxon>
        <taxon>lamiids</taxon>
        <taxon>Solanales</taxon>
        <taxon>Solanaceae</taxon>
        <taxon>Solanoideae</taxon>
        <taxon>Solaneae</taxon>
        <taxon>Solanum</taxon>
    </lineage>
</organism>
<reference evidence="7 8" key="1">
    <citation type="submission" date="2023-10" db="EMBL/GenBank/DDBJ databases">
        <title>Genome-Wide Identification Analysis in wild type Solanum Pinnatisectum Reveals Some Genes Defensing Phytophthora Infestans.</title>
        <authorList>
            <person name="Sun C."/>
        </authorList>
    </citation>
    <scope>NUCLEOTIDE SEQUENCE [LARGE SCALE GENOMIC DNA]</scope>
    <source>
        <strain evidence="7">LQN</strain>
        <tissue evidence="7">Leaf</tissue>
    </source>
</reference>
<dbReference type="Pfam" id="PF00319">
    <property type="entry name" value="SRF-TF"/>
    <property type="match status" value="1"/>
</dbReference>
<dbReference type="GO" id="GO:0000981">
    <property type="term" value="F:DNA-binding transcription factor activity, RNA polymerase II-specific"/>
    <property type="evidence" value="ECO:0007669"/>
    <property type="project" value="TreeGrafter"/>
</dbReference>
<keyword evidence="2" id="KW-0805">Transcription regulation</keyword>
<evidence type="ECO:0000256" key="2">
    <source>
        <dbReference type="ARBA" id="ARBA00023015"/>
    </source>
</evidence>
<dbReference type="GO" id="GO:0000978">
    <property type="term" value="F:RNA polymerase II cis-regulatory region sequence-specific DNA binding"/>
    <property type="evidence" value="ECO:0007669"/>
    <property type="project" value="TreeGrafter"/>
</dbReference>
<dbReference type="InterPro" id="IPR002100">
    <property type="entry name" value="TF_MADSbox"/>
</dbReference>
<dbReference type="Gene3D" id="3.40.1810.10">
    <property type="entry name" value="Transcription factor, MADS-box"/>
    <property type="match status" value="1"/>
</dbReference>
<evidence type="ECO:0000256" key="1">
    <source>
        <dbReference type="ARBA" id="ARBA00004123"/>
    </source>
</evidence>
<dbReference type="PANTHER" id="PTHR11945:SF535">
    <property type="entry name" value="AGAMOUS-LIKE MADS-BOX PROTEIN AGL29"/>
    <property type="match status" value="1"/>
</dbReference>
<evidence type="ECO:0000259" key="6">
    <source>
        <dbReference type="PROSITE" id="PS50066"/>
    </source>
</evidence>
<keyword evidence="3" id="KW-0238">DNA-binding</keyword>
<dbReference type="PROSITE" id="PS50066">
    <property type="entry name" value="MADS_BOX_2"/>
    <property type="match status" value="1"/>
</dbReference>
<dbReference type="PANTHER" id="PTHR11945">
    <property type="entry name" value="MADS BOX PROTEIN"/>
    <property type="match status" value="1"/>
</dbReference>
<keyword evidence="4" id="KW-0804">Transcription</keyword>
<dbReference type="SMART" id="SM00432">
    <property type="entry name" value="MADS"/>
    <property type="match status" value="1"/>
</dbReference>
<evidence type="ECO:0000313" key="8">
    <source>
        <dbReference type="Proteomes" id="UP001311915"/>
    </source>
</evidence>
<protein>
    <recommendedName>
        <fullName evidence="6">MADS-box domain-containing protein</fullName>
    </recommendedName>
</protein>
<comment type="caution">
    <text evidence="7">The sequence shown here is derived from an EMBL/GenBank/DDBJ whole genome shotgun (WGS) entry which is preliminary data.</text>
</comment>
<evidence type="ECO:0000256" key="4">
    <source>
        <dbReference type="ARBA" id="ARBA00023163"/>
    </source>
</evidence>
<proteinExistence type="predicted"/>
<dbReference type="AlphaFoldDB" id="A0AAV9LFD8"/>
<sequence>MKLIESERAHMVSFSKRKKTLFRNAKKFATHTEADVGVILFSPSGKLCSYGSTSIKEIIDKYLKVKLEDHKHDYAVGKSNGFETLEDLHIELQAWNESDKK</sequence>
<dbReference type="InterPro" id="IPR036879">
    <property type="entry name" value="TF_MADSbox_sf"/>
</dbReference>
<dbReference type="Proteomes" id="UP001311915">
    <property type="component" value="Unassembled WGS sequence"/>
</dbReference>
<comment type="subcellular location">
    <subcellularLocation>
        <location evidence="1">Nucleus</location>
    </subcellularLocation>
</comment>
<evidence type="ECO:0000313" key="7">
    <source>
        <dbReference type="EMBL" id="KAK4724133.1"/>
    </source>
</evidence>
<gene>
    <name evidence="7" type="ORF">R3W88_026912</name>
</gene>
<name>A0AAV9LFD8_9SOLN</name>
<evidence type="ECO:0000256" key="3">
    <source>
        <dbReference type="ARBA" id="ARBA00023125"/>
    </source>
</evidence>
<dbReference type="EMBL" id="JAWPEI010000006">
    <property type="protein sequence ID" value="KAK4724133.1"/>
    <property type="molecule type" value="Genomic_DNA"/>
</dbReference>
<feature type="domain" description="MADS-box" evidence="6">
    <location>
        <begin position="1"/>
        <end position="54"/>
    </location>
</feature>
<dbReference type="GO" id="GO:0005634">
    <property type="term" value="C:nucleus"/>
    <property type="evidence" value="ECO:0007669"/>
    <property type="project" value="UniProtKB-SubCell"/>
</dbReference>
<dbReference type="GO" id="GO:0046983">
    <property type="term" value="F:protein dimerization activity"/>
    <property type="evidence" value="ECO:0007669"/>
    <property type="project" value="InterPro"/>
</dbReference>
<evidence type="ECO:0000256" key="5">
    <source>
        <dbReference type="ARBA" id="ARBA00023242"/>
    </source>
</evidence>